<dbReference type="AlphaFoldDB" id="A0A316DBZ7"/>
<dbReference type="Proteomes" id="UP000245634">
    <property type="component" value="Unassembled WGS sequence"/>
</dbReference>
<reference evidence="1 2" key="1">
    <citation type="submission" date="2018-05" db="EMBL/GenBank/DDBJ databases">
        <title>Genomic Encyclopedia of Type Strains, Phase IV (KMG-IV): sequencing the most valuable type-strain genomes for metagenomic binning, comparative biology and taxonomic classification.</title>
        <authorList>
            <person name="Goeker M."/>
        </authorList>
    </citation>
    <scope>NUCLEOTIDE SEQUENCE [LARGE SCALE GENOMIC DNA]</scope>
    <source>
        <strain evidence="1 2">DSM 18773</strain>
    </source>
</reference>
<sequence>MAAAAPKKPGTKNNKKKVFAEKARQLQMQIVTVEVCHKCPNVCTRGEQYMEKMKSPGAVGYGVPCHLRRK</sequence>
<proteinExistence type="predicted"/>
<name>A0A316DBZ7_9BACL</name>
<keyword evidence="2" id="KW-1185">Reference proteome</keyword>
<dbReference type="RefSeq" id="WP_109686652.1">
    <property type="nucleotide sequence ID" value="NZ_QGGL01000003.1"/>
</dbReference>
<protein>
    <submittedName>
        <fullName evidence="1">Uncharacterized protein</fullName>
    </submittedName>
</protein>
<organism evidence="1 2">
    <name type="scientific">Tumebacillus permanentifrigoris</name>
    <dbReference type="NCBI Taxonomy" id="378543"/>
    <lineage>
        <taxon>Bacteria</taxon>
        <taxon>Bacillati</taxon>
        <taxon>Bacillota</taxon>
        <taxon>Bacilli</taxon>
        <taxon>Bacillales</taxon>
        <taxon>Alicyclobacillaceae</taxon>
        <taxon>Tumebacillus</taxon>
    </lineage>
</organism>
<gene>
    <name evidence="1" type="ORF">C7459_10360</name>
</gene>
<evidence type="ECO:0000313" key="1">
    <source>
        <dbReference type="EMBL" id="PWK15524.1"/>
    </source>
</evidence>
<comment type="caution">
    <text evidence="1">The sequence shown here is derived from an EMBL/GenBank/DDBJ whole genome shotgun (WGS) entry which is preliminary data.</text>
</comment>
<dbReference type="EMBL" id="QGGL01000003">
    <property type="protein sequence ID" value="PWK15524.1"/>
    <property type="molecule type" value="Genomic_DNA"/>
</dbReference>
<dbReference type="OrthoDB" id="2382331at2"/>
<accession>A0A316DBZ7</accession>
<evidence type="ECO:0000313" key="2">
    <source>
        <dbReference type="Proteomes" id="UP000245634"/>
    </source>
</evidence>